<keyword evidence="4" id="KW-1185">Reference proteome</keyword>
<dbReference type="Proteomes" id="UP001183246">
    <property type="component" value="Unassembled WGS sequence"/>
</dbReference>
<accession>A0ABU2MXJ7</accession>
<protein>
    <recommendedName>
        <fullName evidence="2">DUF8129 domain-containing protein</fullName>
    </recommendedName>
</protein>
<dbReference type="RefSeq" id="WP_311707494.1">
    <property type="nucleotide sequence ID" value="NZ_JAVREL010000020.1"/>
</dbReference>
<reference evidence="4" key="1">
    <citation type="submission" date="2023-07" db="EMBL/GenBank/DDBJ databases">
        <title>30 novel species of actinomycetes from the DSMZ collection.</title>
        <authorList>
            <person name="Nouioui I."/>
        </authorList>
    </citation>
    <scope>NUCLEOTIDE SEQUENCE [LARGE SCALE GENOMIC DNA]</scope>
    <source>
        <strain evidence="4">DSM 44938</strain>
    </source>
</reference>
<proteinExistence type="predicted"/>
<dbReference type="EMBL" id="JAVREL010000020">
    <property type="protein sequence ID" value="MDT0346367.1"/>
    <property type="molecule type" value="Genomic_DNA"/>
</dbReference>
<evidence type="ECO:0000313" key="3">
    <source>
        <dbReference type="EMBL" id="MDT0346367.1"/>
    </source>
</evidence>
<evidence type="ECO:0000313" key="4">
    <source>
        <dbReference type="Proteomes" id="UP001183246"/>
    </source>
</evidence>
<organism evidence="3 4">
    <name type="scientific">Streptomyces litchfieldiae</name>
    <dbReference type="NCBI Taxonomy" id="3075543"/>
    <lineage>
        <taxon>Bacteria</taxon>
        <taxon>Bacillati</taxon>
        <taxon>Actinomycetota</taxon>
        <taxon>Actinomycetes</taxon>
        <taxon>Kitasatosporales</taxon>
        <taxon>Streptomycetaceae</taxon>
        <taxon>Streptomyces</taxon>
    </lineage>
</organism>
<feature type="domain" description="DUF8129" evidence="2">
    <location>
        <begin position="20"/>
        <end position="60"/>
    </location>
</feature>
<feature type="region of interest" description="Disordered" evidence="1">
    <location>
        <begin position="58"/>
        <end position="115"/>
    </location>
</feature>
<dbReference type="Pfam" id="PF26450">
    <property type="entry name" value="DUF8129"/>
    <property type="match status" value="1"/>
</dbReference>
<gene>
    <name evidence="3" type="ORF">RM590_27835</name>
</gene>
<dbReference type="InterPro" id="IPR058442">
    <property type="entry name" value="DUF8129"/>
</dbReference>
<sequence length="115" mass="11948">MTHHDEAPVPGYDGLTAGDIEHRIRSLGPAELTALLDYERRHANRAGVIQLITARQAELDAGSTPSPGGEVPPAPGGPTRGTSPVDPATSPQPFSAPPHGTPHQSGKPKGNERTP</sequence>
<comment type="caution">
    <text evidence="3">The sequence shown here is derived from an EMBL/GenBank/DDBJ whole genome shotgun (WGS) entry which is preliminary data.</text>
</comment>
<evidence type="ECO:0000259" key="2">
    <source>
        <dbReference type="Pfam" id="PF26450"/>
    </source>
</evidence>
<evidence type="ECO:0000256" key="1">
    <source>
        <dbReference type="SAM" id="MobiDB-lite"/>
    </source>
</evidence>
<name>A0ABU2MXJ7_9ACTN</name>